<gene>
    <name evidence="2" type="ORF">OnM2_080044</name>
</gene>
<dbReference type="Proteomes" id="UP000286134">
    <property type="component" value="Unassembled WGS sequence"/>
</dbReference>
<feature type="compositionally biased region" description="Acidic residues" evidence="1">
    <location>
        <begin position="75"/>
        <end position="88"/>
    </location>
</feature>
<evidence type="ECO:0000313" key="3">
    <source>
        <dbReference type="Proteomes" id="UP000286134"/>
    </source>
</evidence>
<accession>A0A420HGP2</accession>
<sequence length="88" mass="10465">MSRSCNSYATKKGQSSGLKRSIRRFCNSLRGCKRSYPNDLAHLHVAELWVESWECHIKESTQKRRRSKKTRLETIPEEQEYDEDMMKI</sequence>
<protein>
    <submittedName>
        <fullName evidence="2">Uncharacterized protein</fullName>
    </submittedName>
</protein>
<dbReference type="OrthoDB" id="3598379at2759"/>
<evidence type="ECO:0000256" key="1">
    <source>
        <dbReference type="SAM" id="MobiDB-lite"/>
    </source>
</evidence>
<comment type="caution">
    <text evidence="2">The sequence shown here is derived from an EMBL/GenBank/DDBJ whole genome shotgun (WGS) entry which is preliminary data.</text>
</comment>
<evidence type="ECO:0000313" key="2">
    <source>
        <dbReference type="EMBL" id="RKF56563.1"/>
    </source>
</evidence>
<dbReference type="EMBL" id="MCFK01008063">
    <property type="protein sequence ID" value="RKF56563.1"/>
    <property type="molecule type" value="Genomic_DNA"/>
</dbReference>
<dbReference type="AlphaFoldDB" id="A0A420HGP2"/>
<name>A0A420HGP2_9PEZI</name>
<feature type="region of interest" description="Disordered" evidence="1">
    <location>
        <begin position="60"/>
        <end position="88"/>
    </location>
</feature>
<organism evidence="2 3">
    <name type="scientific">Erysiphe neolycopersici</name>
    <dbReference type="NCBI Taxonomy" id="212602"/>
    <lineage>
        <taxon>Eukaryota</taxon>
        <taxon>Fungi</taxon>
        <taxon>Dikarya</taxon>
        <taxon>Ascomycota</taxon>
        <taxon>Pezizomycotina</taxon>
        <taxon>Leotiomycetes</taxon>
        <taxon>Erysiphales</taxon>
        <taxon>Erysiphaceae</taxon>
        <taxon>Erysiphe</taxon>
    </lineage>
</organism>
<keyword evidence="3" id="KW-1185">Reference proteome</keyword>
<proteinExistence type="predicted"/>
<reference evidence="2 3" key="1">
    <citation type="journal article" date="2018" name="BMC Genomics">
        <title>Comparative genome analyses reveal sequence features reflecting distinct modes of host-adaptation between dicot and monocot powdery mildew.</title>
        <authorList>
            <person name="Wu Y."/>
            <person name="Ma X."/>
            <person name="Pan Z."/>
            <person name="Kale S.D."/>
            <person name="Song Y."/>
            <person name="King H."/>
            <person name="Zhang Q."/>
            <person name="Presley C."/>
            <person name="Deng X."/>
            <person name="Wei C.I."/>
            <person name="Xiao S."/>
        </authorList>
    </citation>
    <scope>NUCLEOTIDE SEQUENCE [LARGE SCALE GENOMIC DNA]</scope>
    <source>
        <strain evidence="2">UMSG2</strain>
    </source>
</reference>